<dbReference type="Proteomes" id="UP001143856">
    <property type="component" value="Unassembled WGS sequence"/>
</dbReference>
<gene>
    <name evidence="1" type="ORF">NUW58_g6305</name>
</gene>
<accession>A0ACC1NVE2</accession>
<evidence type="ECO:0000313" key="1">
    <source>
        <dbReference type="EMBL" id="KAJ2983098.1"/>
    </source>
</evidence>
<proteinExistence type="predicted"/>
<name>A0ACC1NVE2_9PEZI</name>
<keyword evidence="2" id="KW-1185">Reference proteome</keyword>
<comment type="caution">
    <text evidence="1">The sequence shown here is derived from an EMBL/GenBank/DDBJ whole genome shotgun (WGS) entry which is preliminary data.</text>
</comment>
<evidence type="ECO:0000313" key="2">
    <source>
        <dbReference type="Proteomes" id="UP001143856"/>
    </source>
</evidence>
<sequence>MESSSQIIPYELGDHSPVAYYNTTVSDNQIVPYRFDGQLSPNMPLQRHEGLMSRPLYHSGMDTGPAADPTCEFRSIILDDCAKARFYASALEYYLLDNDYRDVELSCPLENCPKIFQNAKDMLQHLKHCKRFDTGVFWCPTCFRYESFRTRSGRRCSWDKDHLGRKFIQKSRDFLRSITGNNPGAWHNPNCGGLCTKCSGPLNTMMQGSGQTAPFGQAQHVRLAMESPMSSGQSHHELAAMNAPGELSGESSFGGSSPENSPVGPLLHRGCNHAYSVSEMSPTTVSPDGVLGNTSISPESSAYSGMPAVSRRNSGGLFNRVASRVTDLYSQGSTSNSIVNQRCASLYGDISPNHGFGSHDASKLTTFSRPPSLPPTLAQRPSSYARPNLTLETTRGISTPIASIPDFGTPPHRSETISHPVVTIGQALPIPSTPLLEENIFLIQPDSSLEPSPSMSAFPELHSEAASASISSEEELKCPDCSFKPSGKPEALKTYLKKHISNQHKECNKYPCDRCGQIFTRSDNLSVHIRKRHHIVSNTSPSKRRRDSTDSIRPSFLSQPKRRGALRGLPPETWLRRLEKSIEAATAESDDVDFHTRAVVNPAMKLFGFYRDELWNDAEAAPMAIERALAASPTVQGLQPIRPSWMRAWVNGWLNGLPRQDVSLRGQ</sequence>
<protein>
    <submittedName>
        <fullName evidence="1">Uncharacterized protein</fullName>
    </submittedName>
</protein>
<dbReference type="EMBL" id="JAPDGR010001397">
    <property type="protein sequence ID" value="KAJ2983098.1"/>
    <property type="molecule type" value="Genomic_DNA"/>
</dbReference>
<reference evidence="1" key="1">
    <citation type="submission" date="2022-10" db="EMBL/GenBank/DDBJ databases">
        <title>Genome Sequence of Xylaria curta.</title>
        <authorList>
            <person name="Buettner E."/>
        </authorList>
    </citation>
    <scope>NUCLEOTIDE SEQUENCE</scope>
    <source>
        <strain evidence="1">Babe10</strain>
    </source>
</reference>
<organism evidence="1 2">
    <name type="scientific">Xylaria curta</name>
    <dbReference type="NCBI Taxonomy" id="42375"/>
    <lineage>
        <taxon>Eukaryota</taxon>
        <taxon>Fungi</taxon>
        <taxon>Dikarya</taxon>
        <taxon>Ascomycota</taxon>
        <taxon>Pezizomycotina</taxon>
        <taxon>Sordariomycetes</taxon>
        <taxon>Xylariomycetidae</taxon>
        <taxon>Xylariales</taxon>
        <taxon>Xylariaceae</taxon>
        <taxon>Xylaria</taxon>
    </lineage>
</organism>